<dbReference type="PROSITE" id="PS51257">
    <property type="entry name" value="PROKAR_LIPOPROTEIN"/>
    <property type="match status" value="1"/>
</dbReference>
<evidence type="ECO:0000313" key="2">
    <source>
        <dbReference type="Proteomes" id="UP000434639"/>
    </source>
</evidence>
<gene>
    <name evidence="1" type="ORF">GKZ89_16845</name>
</gene>
<protein>
    <recommendedName>
        <fullName evidence="3">Lipoprotein</fullName>
    </recommendedName>
</protein>
<dbReference type="EMBL" id="WMIB01000022">
    <property type="protein sequence ID" value="MTH55074.1"/>
    <property type="molecule type" value="Genomic_DNA"/>
</dbReference>
<dbReference type="AlphaFoldDB" id="A0A7X2S7I3"/>
<comment type="caution">
    <text evidence="1">The sequence shown here is derived from an EMBL/GenBank/DDBJ whole genome shotgun (WGS) entry which is preliminary data.</text>
</comment>
<reference evidence="1 2" key="1">
    <citation type="journal article" date="2017" name="Int. J. Syst. Evol. Microbiol.">
        <title>Bacillus mangrovi sp. nov., isolated from a sediment sample from a mangrove forest.</title>
        <authorList>
            <person name="Gupta V."/>
            <person name="Singh P.K."/>
            <person name="Korpole S."/>
            <person name="Tanuku N.R.S."/>
            <person name="Pinnaka A.K."/>
        </authorList>
    </citation>
    <scope>NUCLEOTIDE SEQUENCE [LARGE SCALE GENOMIC DNA]</scope>
    <source>
        <strain evidence="1 2">KCTC 33872</strain>
    </source>
</reference>
<evidence type="ECO:0008006" key="3">
    <source>
        <dbReference type="Google" id="ProtNLM"/>
    </source>
</evidence>
<accession>A0A7X2S7I3</accession>
<proteinExistence type="predicted"/>
<dbReference type="OrthoDB" id="2453115at2"/>
<dbReference type="Proteomes" id="UP000434639">
    <property type="component" value="Unassembled WGS sequence"/>
</dbReference>
<dbReference type="RefSeq" id="WP_155113584.1">
    <property type="nucleotide sequence ID" value="NZ_WMIB01000022.1"/>
</dbReference>
<keyword evidence="2" id="KW-1185">Reference proteome</keyword>
<sequence length="102" mass="11413">MRIKRCIYALVSLLIIGGCELSTESAQQETPALKDEFTKEDLTSAKEVEKGFYEFKSKTGGYTMLLPVEAVISKGFLYSVLKLIKHPLTHRSLMKTTPSPET</sequence>
<evidence type="ECO:0000313" key="1">
    <source>
        <dbReference type="EMBL" id="MTH55074.1"/>
    </source>
</evidence>
<name>A0A7X2S7I3_9BACI</name>
<organism evidence="1 2">
    <name type="scientific">Metabacillus mangrovi</name>
    <dbReference type="NCBI Taxonomy" id="1491830"/>
    <lineage>
        <taxon>Bacteria</taxon>
        <taxon>Bacillati</taxon>
        <taxon>Bacillota</taxon>
        <taxon>Bacilli</taxon>
        <taxon>Bacillales</taxon>
        <taxon>Bacillaceae</taxon>
        <taxon>Metabacillus</taxon>
    </lineage>
</organism>